<feature type="region of interest" description="Disordered" evidence="1">
    <location>
        <begin position="23"/>
        <end position="227"/>
    </location>
</feature>
<feature type="non-terminal residue" evidence="2">
    <location>
        <position position="227"/>
    </location>
</feature>
<evidence type="ECO:0000313" key="3">
    <source>
        <dbReference type="Proteomes" id="UP000266841"/>
    </source>
</evidence>
<feature type="compositionally biased region" description="Basic residues" evidence="1">
    <location>
        <begin position="191"/>
        <end position="207"/>
    </location>
</feature>
<protein>
    <submittedName>
        <fullName evidence="2">Uncharacterized protein</fullName>
    </submittedName>
</protein>
<proteinExistence type="predicted"/>
<comment type="caution">
    <text evidence="2">The sequence shown here is derived from an EMBL/GenBank/DDBJ whole genome shotgun (WGS) entry which is preliminary data.</text>
</comment>
<dbReference type="EMBL" id="AGNL01042508">
    <property type="protein sequence ID" value="EJK50965.1"/>
    <property type="molecule type" value="Genomic_DNA"/>
</dbReference>
<feature type="compositionally biased region" description="Basic residues" evidence="1">
    <location>
        <begin position="102"/>
        <end position="117"/>
    </location>
</feature>
<name>K0RCM8_THAOC</name>
<feature type="compositionally biased region" description="Low complexity" evidence="1">
    <location>
        <begin position="118"/>
        <end position="136"/>
    </location>
</feature>
<dbReference type="Proteomes" id="UP000266841">
    <property type="component" value="Unassembled WGS sequence"/>
</dbReference>
<reference evidence="2 3" key="1">
    <citation type="journal article" date="2012" name="Genome Biol.">
        <title>Genome and low-iron response of an oceanic diatom adapted to chronic iron limitation.</title>
        <authorList>
            <person name="Lommer M."/>
            <person name="Specht M."/>
            <person name="Roy A.S."/>
            <person name="Kraemer L."/>
            <person name="Andreson R."/>
            <person name="Gutowska M.A."/>
            <person name="Wolf J."/>
            <person name="Bergner S.V."/>
            <person name="Schilhabel M.B."/>
            <person name="Klostermeier U.C."/>
            <person name="Beiko R.G."/>
            <person name="Rosenstiel P."/>
            <person name="Hippler M."/>
            <person name="Laroche J."/>
        </authorList>
    </citation>
    <scope>NUCLEOTIDE SEQUENCE [LARGE SCALE GENOMIC DNA]</scope>
    <source>
        <strain evidence="2 3">CCMP1005</strain>
    </source>
</reference>
<evidence type="ECO:0000256" key="1">
    <source>
        <dbReference type="SAM" id="MobiDB-lite"/>
    </source>
</evidence>
<gene>
    <name evidence="2" type="ORF">THAOC_29916</name>
</gene>
<dbReference type="AlphaFoldDB" id="K0RCM8"/>
<evidence type="ECO:0000313" key="2">
    <source>
        <dbReference type="EMBL" id="EJK50965.1"/>
    </source>
</evidence>
<keyword evidence="3" id="KW-1185">Reference proteome</keyword>
<organism evidence="2 3">
    <name type="scientific">Thalassiosira oceanica</name>
    <name type="common">Marine diatom</name>
    <dbReference type="NCBI Taxonomy" id="159749"/>
    <lineage>
        <taxon>Eukaryota</taxon>
        <taxon>Sar</taxon>
        <taxon>Stramenopiles</taxon>
        <taxon>Ochrophyta</taxon>
        <taxon>Bacillariophyta</taxon>
        <taxon>Coscinodiscophyceae</taxon>
        <taxon>Thalassiosirophycidae</taxon>
        <taxon>Thalassiosirales</taxon>
        <taxon>Thalassiosiraceae</taxon>
        <taxon>Thalassiosira</taxon>
    </lineage>
</organism>
<accession>K0RCM8</accession>
<sequence length="227" mass="23205">MEGMEPADALVRIAADMGGMHLLLGGTARGRGHGPIARAPGPAGVRRVARYGAPVRAGRGGQVPDVAASGRRPGRRGRGGRGDGGGVGSPPGPPRGPPRLHVVPRRGAHPAGTRRPRGVVPPVRPPAGRAPGVLVPPVRPVPPPRGSVRAGRVPRRVVPDDVGGHPPTQRPDTAAGRVRRAGRGALPPRLARPRVHAPPRRPSRRHGPVGGRRAGEADGPGPDGVRA</sequence>